<dbReference type="AlphaFoldDB" id="A0A846LHV7"/>
<evidence type="ECO:0000313" key="4">
    <source>
        <dbReference type="Proteomes" id="UP000552836"/>
    </source>
</evidence>
<evidence type="ECO:0000313" key="2">
    <source>
        <dbReference type="EMBL" id="GGL53090.1"/>
    </source>
</evidence>
<evidence type="ECO:0000313" key="5">
    <source>
        <dbReference type="Proteomes" id="UP000648663"/>
    </source>
</evidence>
<dbReference type="EMBL" id="BMMI01000001">
    <property type="protein sequence ID" value="GGL53090.1"/>
    <property type="molecule type" value="Genomic_DNA"/>
</dbReference>
<dbReference type="RefSeq" id="WP_166754691.1">
    <property type="nucleotide sequence ID" value="NZ_BAABJU010000001.1"/>
</dbReference>
<evidence type="ECO:0000313" key="3">
    <source>
        <dbReference type="EMBL" id="NIH67236.1"/>
    </source>
</evidence>
<dbReference type="Proteomes" id="UP000552836">
    <property type="component" value="Unassembled WGS sequence"/>
</dbReference>
<feature type="region of interest" description="Disordered" evidence="1">
    <location>
        <begin position="1"/>
        <end position="51"/>
    </location>
</feature>
<dbReference type="Proteomes" id="UP000648663">
    <property type="component" value="Unassembled WGS sequence"/>
</dbReference>
<protein>
    <submittedName>
        <fullName evidence="3">Uncharacterized protein</fullName>
    </submittedName>
</protein>
<reference evidence="2" key="1">
    <citation type="journal article" date="2014" name="Int. J. Syst. Evol. Microbiol.">
        <title>Complete genome of a new Firmicutes species belonging to the dominant human colonic microbiota ('Ruminococcus bicirculans') reveals two chromosomes and a selective capacity to utilize plant glucans.</title>
        <authorList>
            <consortium name="NISC Comparative Sequencing Program"/>
            <person name="Wegmann U."/>
            <person name="Louis P."/>
            <person name="Goesmann A."/>
            <person name="Henrissat B."/>
            <person name="Duncan S.H."/>
            <person name="Flint H.J."/>
        </authorList>
    </citation>
    <scope>NUCLEOTIDE SEQUENCE</scope>
    <source>
        <strain evidence="2">CGMCC 4.5581</strain>
    </source>
</reference>
<sequence>MTSAPQEPQDDRDVEPLGGAASPTRGDDDADGMAGPVYPPPETEPDAHRGT</sequence>
<reference evidence="3 4" key="3">
    <citation type="submission" date="2020-02" db="EMBL/GenBank/DDBJ databases">
        <title>Sequencing the genomes of 1000 actinobacteria strains.</title>
        <authorList>
            <person name="Klenk H.-P."/>
        </authorList>
    </citation>
    <scope>NUCLEOTIDE SEQUENCE [LARGE SCALE GENOMIC DNA]</scope>
    <source>
        <strain evidence="3 4">DSM 45201</strain>
    </source>
</reference>
<comment type="caution">
    <text evidence="3">The sequence shown here is derived from an EMBL/GenBank/DDBJ whole genome shotgun (WGS) entry which is preliminary data.</text>
</comment>
<keyword evidence="5" id="KW-1185">Reference proteome</keyword>
<reference evidence="2" key="4">
    <citation type="submission" date="2024-05" db="EMBL/GenBank/DDBJ databases">
        <authorList>
            <person name="Sun Q."/>
            <person name="Zhou Y."/>
        </authorList>
    </citation>
    <scope>NUCLEOTIDE SEQUENCE</scope>
    <source>
        <strain evidence="2">CGMCC 4.5581</strain>
    </source>
</reference>
<reference evidence="5" key="2">
    <citation type="journal article" date="2019" name="Int. J. Syst. Evol. Microbiol.">
        <title>The Global Catalogue of Microorganisms (GCM) 10K type strain sequencing project: providing services to taxonomists for standard genome sequencing and annotation.</title>
        <authorList>
            <consortium name="The Broad Institute Genomics Platform"/>
            <consortium name="The Broad Institute Genome Sequencing Center for Infectious Disease"/>
            <person name="Wu L."/>
            <person name="Ma J."/>
        </authorList>
    </citation>
    <scope>NUCLEOTIDE SEQUENCE [LARGE SCALE GENOMIC DNA]</scope>
    <source>
        <strain evidence="5">CGMCC 4.5581</strain>
    </source>
</reference>
<gene>
    <name evidence="3" type="ORF">FB380_001682</name>
    <name evidence="2" type="ORF">GCM10011589_06560</name>
</gene>
<name>A0A846LHV7_9ACTN</name>
<evidence type="ECO:0000256" key="1">
    <source>
        <dbReference type="SAM" id="MobiDB-lite"/>
    </source>
</evidence>
<organism evidence="3 4">
    <name type="scientific">Modestobacter marinus</name>
    <dbReference type="NCBI Taxonomy" id="477641"/>
    <lineage>
        <taxon>Bacteria</taxon>
        <taxon>Bacillati</taxon>
        <taxon>Actinomycetota</taxon>
        <taxon>Actinomycetes</taxon>
        <taxon>Geodermatophilales</taxon>
        <taxon>Geodermatophilaceae</taxon>
        <taxon>Modestobacter</taxon>
    </lineage>
</organism>
<accession>A0A846LHV7</accession>
<dbReference type="EMBL" id="JAAMPA010000001">
    <property type="protein sequence ID" value="NIH67236.1"/>
    <property type="molecule type" value="Genomic_DNA"/>
</dbReference>
<proteinExistence type="predicted"/>